<evidence type="ECO:0000256" key="5">
    <source>
        <dbReference type="SAM" id="SignalP"/>
    </source>
</evidence>
<dbReference type="SUPFAM" id="SSF49452">
    <property type="entry name" value="Starch-binding domain-like"/>
    <property type="match status" value="1"/>
</dbReference>
<evidence type="ECO:0000259" key="7">
    <source>
        <dbReference type="Pfam" id="PF03714"/>
    </source>
</evidence>
<dbReference type="EMBL" id="JBHSAF010000001">
    <property type="protein sequence ID" value="MFC3911924.1"/>
    <property type="molecule type" value="Genomic_DNA"/>
</dbReference>
<dbReference type="InterPro" id="IPR017853">
    <property type="entry name" value="GH"/>
</dbReference>
<comment type="caution">
    <text evidence="11">The sequence shown here is derived from an EMBL/GenBank/DDBJ whole genome shotgun (WGS) entry which is preliminary data.</text>
</comment>
<dbReference type="InterPro" id="IPR040671">
    <property type="entry name" value="Pullulanase_N2"/>
</dbReference>
<feature type="chain" id="PRO_5045297937" evidence="5">
    <location>
        <begin position="23"/>
        <end position="1402"/>
    </location>
</feature>
<dbReference type="SUPFAM" id="SSF81296">
    <property type="entry name" value="E set domains"/>
    <property type="match status" value="2"/>
</dbReference>
<keyword evidence="2 5" id="KW-0732">Signal</keyword>
<keyword evidence="4" id="KW-0326">Glycosidase</keyword>
<dbReference type="SUPFAM" id="SSF51011">
    <property type="entry name" value="Glycosyl hydrolase domain"/>
    <property type="match status" value="1"/>
</dbReference>
<evidence type="ECO:0000256" key="2">
    <source>
        <dbReference type="ARBA" id="ARBA00022729"/>
    </source>
</evidence>
<evidence type="ECO:0000313" key="12">
    <source>
        <dbReference type="Proteomes" id="UP001595692"/>
    </source>
</evidence>
<feature type="signal peptide" evidence="5">
    <location>
        <begin position="1"/>
        <end position="22"/>
    </location>
</feature>
<evidence type="ECO:0000313" key="11">
    <source>
        <dbReference type="EMBL" id="MFC3911924.1"/>
    </source>
</evidence>
<dbReference type="Proteomes" id="UP001595692">
    <property type="component" value="Unassembled WGS sequence"/>
</dbReference>
<keyword evidence="3" id="KW-0378">Hydrolase</keyword>
<dbReference type="Pfam" id="PF17967">
    <property type="entry name" value="Pullulanase_N2"/>
    <property type="match status" value="1"/>
</dbReference>
<dbReference type="Gene3D" id="2.60.40.1180">
    <property type="entry name" value="Golgi alpha-mannosidase II"/>
    <property type="match status" value="1"/>
</dbReference>
<feature type="domain" description="Pullulanase Ins" evidence="10">
    <location>
        <begin position="512"/>
        <end position="582"/>
    </location>
</feature>
<evidence type="ECO:0000259" key="6">
    <source>
        <dbReference type="Pfam" id="PF02922"/>
    </source>
</evidence>
<dbReference type="InterPro" id="IPR041111">
    <property type="entry name" value="Pullulanase_Ins"/>
</dbReference>
<dbReference type="Gene3D" id="3.20.20.80">
    <property type="entry name" value="Glycosidases"/>
    <property type="match status" value="1"/>
</dbReference>
<sequence>MDFRFKKLAWYVMPSVVALALAGCGSDSDSKPVDPTKPTNPEVTLPTVTTLPDPTEIYADDAVPADTLVLSLIDQKSIIEAATKGRASASDYAGYNLYIWNDATCAGVADGATSTSWDDVSKTPTKVDNYGPYWEIPVNPNGDPACINVIVRDASKNKVSGNSDLHIQLSDRQQSLIVGGELFATRAEAFAKVPGQSVGISNAAAHLIDAKTVVWEGAKDAAYVNLYFDADGGIAAGSDNKLSYDKRFDLKPTTLTDAQKAVLDAQNRAIKEWSAFTLPDGVDIKTLLKGELVAVSTDSKGVIDQGTKVQTAIGLDGVYADAAKKLEYGAIVGDAGVTFRVWAPTAQKVSVVLYDAAKVQTGVQEMTLDASSGSWSYTGDVEPGTFYRYALEIYNADADSMKSYEVTDPYSLSLSTNSEFSQVVDLNDAALKPDGWDTLKAPHSQATQKDLAKIVIHESHVRDLTAFDTGIDAAERGKFVALTDDNSLAVKHLKELSAAGVTHLQLLPAFDIATVNEDPAKVANLDDKFSKLCEVNSNVKNSADFNSHCSGDETIADVLASLDKDGEQRQALNRMVSETDSFNWGYDPFHYTTPEGSYSTNPDGTARILEFRKMVKAIKENIGMNVVMDVVYNHTNAAGLADKSVLDKVVPGYYQRLDPTTGAVTTSTCCSNTAPENAMFAKLMDDSLVTWATQYKVDAFRFDLMGHHPKAQMVEALAKVKAVAPEMYFYGEGWDFGEVAGNARFEQATQPNLAGTGIGSFSDRLRDAVRGGSPFDGGDGIRNTQGFGNGALVMPNEKDAVSESSARHLADLTMLGMAGNLKEFVLVNQDGIPTKGSDIDYNGQKAGYAQDPIEIQNYVSKHDNQTLFDIIAYKAPTEADLATRVRMQAVSLATVMLGQATVFDQQGSELLRSKSFERDSYDSGDWYNRVDYTKSDNNYDVGLPRKDKDGDNYPLIKQVKNAAATPGNAELLQMESFYKELTSLRQSSPLFTLGSGTDVMNRVDFRNVGPNAQPGLIAMSIDDGSAVSDLDKAVDGVIVVINATPDSQSIGEFKDGSDNAIDLSGYTLSPVQQALETASIGAGAEVVDGKLNVPAWSAAVFVKAQGETQGAGLPVSHKQDLSTVAPFGDLGIYLPGSLIGSWDFSDANLFTFTGADYSYALSTDISADFVGDGTKSVEIKVADNVWGDTGKGGAANYGVCTAGAKLTAGTPLTLCAGDAAKGNIALDVTKVGTYHFTFKAMSKDNPTLTLSIEEPAAACALLPDSSEAATLGDTKLALRGSHSSWNFDAAYQLSYKGNGIYQVKVTGPLDMSDSAQTYNGFKVASDDGSWTTQFIAASGGNAIKPLEFDKSYELYGYTAGTEDLQKNTLNLGAGEYIFQIKFDSVPTNTPATVGSMQVCQLQ</sequence>
<dbReference type="InterPro" id="IPR005323">
    <property type="entry name" value="CBM41_pullulanase"/>
</dbReference>
<dbReference type="CDD" id="cd02860">
    <property type="entry name" value="E_set_Pullulanase"/>
    <property type="match status" value="1"/>
</dbReference>
<gene>
    <name evidence="11" type="primary">pulA</name>
    <name evidence="11" type="ORF">ACFOSS_00390</name>
</gene>
<dbReference type="NCBIfam" id="TIGR02103">
    <property type="entry name" value="pullul_strch"/>
    <property type="match status" value="1"/>
</dbReference>
<dbReference type="Pfam" id="PF02922">
    <property type="entry name" value="CBM_48"/>
    <property type="match status" value="1"/>
</dbReference>
<dbReference type="Pfam" id="PF18494">
    <property type="entry name" value="Pullulanase_Ins"/>
    <property type="match status" value="1"/>
</dbReference>
<feature type="domain" description="Pullulanase N2" evidence="9">
    <location>
        <begin position="202"/>
        <end position="316"/>
    </location>
</feature>
<evidence type="ECO:0000256" key="3">
    <source>
        <dbReference type="ARBA" id="ARBA00022801"/>
    </source>
</evidence>
<dbReference type="InterPro" id="IPR004193">
    <property type="entry name" value="Glyco_hydro_13_N"/>
</dbReference>
<dbReference type="Gene3D" id="2.60.40.1130">
    <property type="entry name" value="Rab geranylgeranyltransferase alpha-subunit, insert domain"/>
    <property type="match status" value="1"/>
</dbReference>
<dbReference type="InterPro" id="IPR013780">
    <property type="entry name" value="Glyco_hydro_b"/>
</dbReference>
<dbReference type="Pfam" id="PF03714">
    <property type="entry name" value="PUD"/>
    <property type="match status" value="1"/>
</dbReference>
<dbReference type="InterPro" id="IPR014756">
    <property type="entry name" value="Ig_E-set"/>
</dbReference>
<comment type="similarity">
    <text evidence="1">Belongs to the glycosyl hydrolase 13 family.</text>
</comment>
<dbReference type="InterPro" id="IPR024561">
    <property type="entry name" value="Pullul_strch_C"/>
</dbReference>
<dbReference type="Gene3D" id="2.60.40.10">
    <property type="entry name" value="Immunoglobulins"/>
    <property type="match status" value="1"/>
</dbReference>
<feature type="domain" description="Pullulanase carbohydrate-binding module 41" evidence="7">
    <location>
        <begin position="89"/>
        <end position="180"/>
    </location>
</feature>
<dbReference type="InterPro" id="IPR011839">
    <property type="entry name" value="Pullul_strch"/>
</dbReference>
<evidence type="ECO:0000259" key="10">
    <source>
        <dbReference type="Pfam" id="PF18494"/>
    </source>
</evidence>
<feature type="domain" description="Alpha-1,6-glucosidases pullulanase-type C-terminal" evidence="8">
    <location>
        <begin position="935"/>
        <end position="1103"/>
    </location>
</feature>
<evidence type="ECO:0000256" key="1">
    <source>
        <dbReference type="ARBA" id="ARBA00008061"/>
    </source>
</evidence>
<evidence type="ECO:0000259" key="9">
    <source>
        <dbReference type="Pfam" id="PF17967"/>
    </source>
</evidence>
<dbReference type="Gene3D" id="2.60.40.1110">
    <property type="match status" value="1"/>
</dbReference>
<evidence type="ECO:0000256" key="4">
    <source>
        <dbReference type="ARBA" id="ARBA00023295"/>
    </source>
</evidence>
<organism evidence="11 12">
    <name type="scientific">Pseudaeromonas sharmana</name>
    <dbReference type="NCBI Taxonomy" id="328412"/>
    <lineage>
        <taxon>Bacteria</taxon>
        <taxon>Pseudomonadati</taxon>
        <taxon>Pseudomonadota</taxon>
        <taxon>Gammaproteobacteria</taxon>
        <taxon>Aeromonadales</taxon>
        <taxon>Aeromonadaceae</taxon>
        <taxon>Pseudaeromonas</taxon>
    </lineage>
</organism>
<dbReference type="RefSeq" id="WP_377149758.1">
    <property type="nucleotide sequence ID" value="NZ_JBHSAF010000001.1"/>
</dbReference>
<dbReference type="PROSITE" id="PS51257">
    <property type="entry name" value="PROKAR_LIPOPROTEIN"/>
    <property type="match status" value="1"/>
</dbReference>
<protein>
    <submittedName>
        <fullName evidence="11">Pullulanase-type alpha-1,6-glucosidase</fullName>
    </submittedName>
</protein>
<keyword evidence="12" id="KW-1185">Reference proteome</keyword>
<dbReference type="InterPro" id="IPR013783">
    <property type="entry name" value="Ig-like_fold"/>
</dbReference>
<name>A0ABV8CIK6_9GAMM</name>
<feature type="domain" description="Glycoside hydrolase family 13 N-terminal" evidence="6">
    <location>
        <begin position="328"/>
        <end position="411"/>
    </location>
</feature>
<reference evidence="12" key="1">
    <citation type="journal article" date="2019" name="Int. J. Syst. Evol. Microbiol.">
        <title>The Global Catalogue of Microorganisms (GCM) 10K type strain sequencing project: providing services to taxonomists for standard genome sequencing and annotation.</title>
        <authorList>
            <consortium name="The Broad Institute Genomics Platform"/>
            <consortium name="The Broad Institute Genome Sequencing Center for Infectious Disease"/>
            <person name="Wu L."/>
            <person name="Ma J."/>
        </authorList>
    </citation>
    <scope>NUCLEOTIDE SEQUENCE [LARGE SCALE GENOMIC DNA]</scope>
    <source>
        <strain evidence="12">CCUG 54939</strain>
    </source>
</reference>
<accession>A0ABV8CIK6</accession>
<dbReference type="CDD" id="cd11341">
    <property type="entry name" value="AmyAc_Pullulanase_LD-like"/>
    <property type="match status" value="1"/>
</dbReference>
<dbReference type="SUPFAM" id="SSF51445">
    <property type="entry name" value="(Trans)glycosidases"/>
    <property type="match status" value="1"/>
</dbReference>
<dbReference type="InterPro" id="IPR013784">
    <property type="entry name" value="Carb-bd-like_fold"/>
</dbReference>
<proteinExistence type="inferred from homology"/>
<dbReference type="PANTHER" id="PTHR43002">
    <property type="entry name" value="GLYCOGEN DEBRANCHING ENZYME"/>
    <property type="match status" value="1"/>
</dbReference>
<evidence type="ECO:0000259" key="8">
    <source>
        <dbReference type="Pfam" id="PF11852"/>
    </source>
</evidence>
<dbReference type="CDD" id="cd10315">
    <property type="entry name" value="CBM41_pullulanase"/>
    <property type="match status" value="1"/>
</dbReference>
<dbReference type="Pfam" id="PF11852">
    <property type="entry name" value="Pullul_strch_C"/>
    <property type="match status" value="1"/>
</dbReference>